<evidence type="ECO:0000256" key="4">
    <source>
        <dbReference type="ARBA" id="ARBA00023163"/>
    </source>
</evidence>
<evidence type="ECO:0000313" key="7">
    <source>
        <dbReference type="Proteomes" id="UP000240904"/>
    </source>
</evidence>
<comment type="caution">
    <text evidence="6">The sequence shown here is derived from an EMBL/GenBank/DDBJ whole genome shotgun (WGS) entry which is preliminary data.</text>
</comment>
<dbReference type="InterPro" id="IPR036388">
    <property type="entry name" value="WH-like_DNA-bd_sf"/>
</dbReference>
<dbReference type="RefSeq" id="WP_107281541.1">
    <property type="nucleotide sequence ID" value="NZ_PYMC01000001.1"/>
</dbReference>
<accession>A0A2T3N4H5</accession>
<organism evidence="6 7">
    <name type="scientific">Photobacterium lipolyticum</name>
    <dbReference type="NCBI Taxonomy" id="266810"/>
    <lineage>
        <taxon>Bacteria</taxon>
        <taxon>Pseudomonadati</taxon>
        <taxon>Pseudomonadota</taxon>
        <taxon>Gammaproteobacteria</taxon>
        <taxon>Vibrionales</taxon>
        <taxon>Vibrionaceae</taxon>
        <taxon>Photobacterium</taxon>
    </lineage>
</organism>
<dbReference type="Pfam" id="PF03466">
    <property type="entry name" value="LysR_substrate"/>
    <property type="match status" value="1"/>
</dbReference>
<gene>
    <name evidence="6" type="ORF">C9I89_01320</name>
</gene>
<dbReference type="InterPro" id="IPR000847">
    <property type="entry name" value="LysR_HTH_N"/>
</dbReference>
<evidence type="ECO:0000256" key="1">
    <source>
        <dbReference type="ARBA" id="ARBA00009437"/>
    </source>
</evidence>
<evidence type="ECO:0000256" key="3">
    <source>
        <dbReference type="ARBA" id="ARBA00023125"/>
    </source>
</evidence>
<dbReference type="Gene3D" id="1.10.10.10">
    <property type="entry name" value="Winged helix-like DNA-binding domain superfamily/Winged helix DNA-binding domain"/>
    <property type="match status" value="1"/>
</dbReference>
<dbReference type="InterPro" id="IPR036390">
    <property type="entry name" value="WH_DNA-bd_sf"/>
</dbReference>
<evidence type="ECO:0000259" key="5">
    <source>
        <dbReference type="PROSITE" id="PS50931"/>
    </source>
</evidence>
<dbReference type="PANTHER" id="PTHR30126">
    <property type="entry name" value="HTH-TYPE TRANSCRIPTIONAL REGULATOR"/>
    <property type="match status" value="1"/>
</dbReference>
<dbReference type="Gene3D" id="3.40.190.290">
    <property type="match status" value="1"/>
</dbReference>
<dbReference type="CDD" id="cd05466">
    <property type="entry name" value="PBP2_LTTR_substrate"/>
    <property type="match status" value="1"/>
</dbReference>
<dbReference type="GO" id="GO:0003700">
    <property type="term" value="F:DNA-binding transcription factor activity"/>
    <property type="evidence" value="ECO:0007669"/>
    <property type="project" value="InterPro"/>
</dbReference>
<sequence length="294" mass="33649">MKLQLENLSSFITAAEKGSFSAAGRELNKSQASISISIQNLEIDLGFELFDRTNKYPRLTEKGDRVFKNAKLMMSQYDNFIEKTKSIYSVHEVRLRVGMDPLICGPEIIQILCEFSENFPLVELFLMQQSSCTLFDEIKNNNLDLALGIFPSRDKIDCEFVTAFHMHSSWVASPDFLKKQGESLSFHDFCNSRLLLPTDLSCMGMGELKTAPQCWHVEDIHTILTLCRNGMGISFLPNFVIANDLEFGRLKTVSLSFNQLKNDHWRTSIIWPKSYILGPAMNWLHQRLTAIEYI</sequence>
<reference evidence="6 7" key="1">
    <citation type="submission" date="2018-03" db="EMBL/GenBank/DDBJ databases">
        <title>Whole genome sequencing of Histamine producing bacteria.</title>
        <authorList>
            <person name="Butler K."/>
        </authorList>
    </citation>
    <scope>NUCLEOTIDE SEQUENCE [LARGE SCALE GENOMIC DNA]</scope>
    <source>
        <strain evidence="6 7">DSM 16190</strain>
    </source>
</reference>
<dbReference type="OrthoDB" id="196624at2"/>
<protein>
    <submittedName>
        <fullName evidence="6">LysR family transcriptional regulator</fullName>
    </submittedName>
</protein>
<dbReference type="Proteomes" id="UP000240904">
    <property type="component" value="Unassembled WGS sequence"/>
</dbReference>
<dbReference type="AlphaFoldDB" id="A0A2T3N4H5"/>
<dbReference type="PANTHER" id="PTHR30126:SF91">
    <property type="entry name" value="LYSR FAMILY TRANSCRIPTIONAL REGULATOR"/>
    <property type="match status" value="1"/>
</dbReference>
<name>A0A2T3N4H5_9GAMM</name>
<dbReference type="SUPFAM" id="SSF53850">
    <property type="entry name" value="Periplasmic binding protein-like II"/>
    <property type="match status" value="1"/>
</dbReference>
<dbReference type="EMBL" id="PYMC01000001">
    <property type="protein sequence ID" value="PSW07389.1"/>
    <property type="molecule type" value="Genomic_DNA"/>
</dbReference>
<keyword evidence="7" id="KW-1185">Reference proteome</keyword>
<evidence type="ECO:0000313" key="6">
    <source>
        <dbReference type="EMBL" id="PSW07389.1"/>
    </source>
</evidence>
<dbReference type="SUPFAM" id="SSF46785">
    <property type="entry name" value="Winged helix' DNA-binding domain"/>
    <property type="match status" value="1"/>
</dbReference>
<keyword evidence="2" id="KW-0805">Transcription regulation</keyword>
<keyword evidence="3" id="KW-0238">DNA-binding</keyword>
<dbReference type="Pfam" id="PF00126">
    <property type="entry name" value="HTH_1"/>
    <property type="match status" value="1"/>
</dbReference>
<dbReference type="InterPro" id="IPR005119">
    <property type="entry name" value="LysR_subst-bd"/>
</dbReference>
<dbReference type="PROSITE" id="PS50931">
    <property type="entry name" value="HTH_LYSR"/>
    <property type="match status" value="1"/>
</dbReference>
<evidence type="ECO:0000256" key="2">
    <source>
        <dbReference type="ARBA" id="ARBA00023015"/>
    </source>
</evidence>
<feature type="domain" description="HTH lysR-type" evidence="5">
    <location>
        <begin position="1"/>
        <end position="60"/>
    </location>
</feature>
<keyword evidence="4" id="KW-0804">Transcription</keyword>
<dbReference type="PRINTS" id="PR00039">
    <property type="entry name" value="HTHLYSR"/>
</dbReference>
<proteinExistence type="inferred from homology"/>
<comment type="similarity">
    <text evidence="1">Belongs to the LysR transcriptional regulatory family.</text>
</comment>
<dbReference type="GO" id="GO:0000976">
    <property type="term" value="F:transcription cis-regulatory region binding"/>
    <property type="evidence" value="ECO:0007669"/>
    <property type="project" value="TreeGrafter"/>
</dbReference>